<dbReference type="PANTHER" id="PTHR10039">
    <property type="entry name" value="AMELOGENIN"/>
    <property type="match status" value="1"/>
</dbReference>
<dbReference type="Pfam" id="PF22939">
    <property type="entry name" value="WHD_GPIID"/>
    <property type="match status" value="1"/>
</dbReference>
<comment type="caution">
    <text evidence="2">The sequence shown here is derived from an EMBL/GenBank/DDBJ whole genome shotgun (WGS) entry which is preliminary data.</text>
</comment>
<reference evidence="2" key="1">
    <citation type="submission" date="2022-10" db="EMBL/GenBank/DDBJ databases">
        <title>Tapping the CABI collections for fungal endophytes: first genome assemblies for Collariella, Neodidymelliopsis, Ascochyta clinopodiicola, Didymella pomorum, Didymosphaeria variabile, Neocosmospora piperis and Neocucurbitaria cava.</title>
        <authorList>
            <person name="Hill R."/>
        </authorList>
    </citation>
    <scope>NUCLEOTIDE SEQUENCE</scope>
    <source>
        <strain evidence="2">IMI 366586</strain>
    </source>
</reference>
<feature type="domain" description="GPI inositol-deacylase winged helix" evidence="1">
    <location>
        <begin position="54"/>
        <end position="128"/>
    </location>
</feature>
<dbReference type="AlphaFoldDB" id="A0A9W9BQ15"/>
<evidence type="ECO:0000313" key="2">
    <source>
        <dbReference type="EMBL" id="KAJ4323640.1"/>
    </source>
</evidence>
<evidence type="ECO:0000313" key="3">
    <source>
        <dbReference type="Proteomes" id="UP001140502"/>
    </source>
</evidence>
<organism evidence="2 3">
    <name type="scientific">Fusarium piperis</name>
    <dbReference type="NCBI Taxonomy" id="1435070"/>
    <lineage>
        <taxon>Eukaryota</taxon>
        <taxon>Fungi</taxon>
        <taxon>Dikarya</taxon>
        <taxon>Ascomycota</taxon>
        <taxon>Pezizomycotina</taxon>
        <taxon>Sordariomycetes</taxon>
        <taxon>Hypocreomycetidae</taxon>
        <taxon>Hypocreales</taxon>
        <taxon>Nectriaceae</taxon>
        <taxon>Fusarium</taxon>
        <taxon>Fusarium solani species complex</taxon>
    </lineage>
</organism>
<dbReference type="Proteomes" id="UP001140502">
    <property type="component" value="Unassembled WGS sequence"/>
</dbReference>
<keyword evidence="3" id="KW-1185">Reference proteome</keyword>
<dbReference type="OrthoDB" id="7464126at2759"/>
<sequence length="191" mass="21917">MAELEEGSSWHIDNVVDSVEGLPEDLESLYETLLQKLLDDLGRKRTKKKLDRDVLNKTLATVAAALRPLYIEELKELAEFPVEIRDTSQVEEVVDKCGAFLTLRNNQVFLIHFSAKEFLTPNKLELAFQSDPLDIHSHLFIRSISVMKANLKRDIYNLKQPGINIRENIPVFTGLIILNKLRRKAHRITSL</sequence>
<proteinExistence type="predicted"/>
<evidence type="ECO:0000259" key="1">
    <source>
        <dbReference type="Pfam" id="PF22939"/>
    </source>
</evidence>
<accession>A0A9W9BQ15</accession>
<dbReference type="EMBL" id="JAPEUR010000068">
    <property type="protein sequence ID" value="KAJ4323640.1"/>
    <property type="molecule type" value="Genomic_DNA"/>
</dbReference>
<gene>
    <name evidence="2" type="ORF">N0V84_004248</name>
</gene>
<protein>
    <recommendedName>
        <fullName evidence="1">GPI inositol-deacylase winged helix domain-containing protein</fullName>
    </recommendedName>
</protein>
<dbReference type="InterPro" id="IPR054471">
    <property type="entry name" value="GPIID_WHD"/>
</dbReference>
<name>A0A9W9BQ15_9HYPO</name>